<proteinExistence type="predicted"/>
<dbReference type="EMBL" id="JAAAXW010000197">
    <property type="protein sequence ID" value="KAF9540546.1"/>
    <property type="molecule type" value="Genomic_DNA"/>
</dbReference>
<gene>
    <name evidence="1" type="ORF">EC957_004027</name>
</gene>
<name>A0A9P6F1X8_9FUNG</name>
<sequence length="483" mass="55213">MDNKQDNTALFQPCGIDDLRERDVAEFLEPLPGFALALKEEEKRYDDDDVKEEQETLALMYQDEPAALNTLRARLAGEAPWLEGSIPYPLVILEKPYSPRNVYFDYEPKIFYYPERTYEDWLEMDSTQHLFHWRLETSEVCSEASPFSYTQTWYCHCAGKPEIKKKAEGKKRRQVFKTPKHLGCLARVYIHKFKDGHPPAPGYPPANASKRVRLTYYGCHTGHVLGDLEGFQHLRISQPVREAILGYIKLGLGKRAIGDKLTLHSDALHSRLSKGTLTRDDFVTAVDIANIYDAYWKEKSQGHSDCRISLSIWADRKQAEGNFVFRWNKTTAGSANKYGYGFSSPWQLDKLRASGGAVGLDSTHNTCKGSAELYTVIVQDPQTLRGIPVAFLLTEDKTAEPLQDWLIALEAYAGITFRYITTDDSKVEYKAIKHGLGDHVRIHLCLWHVARAWATQIKKLVTNDNPFQQHRLQADARLYLHKI</sequence>
<dbReference type="PANTHER" id="PTHR33977">
    <property type="entry name" value="ZINC ION BINDING PROTEIN"/>
    <property type="match status" value="1"/>
</dbReference>
<accession>A0A9P6F1X8</accession>
<keyword evidence="2" id="KW-1185">Reference proteome</keyword>
<feature type="non-terminal residue" evidence="1">
    <location>
        <position position="483"/>
    </location>
</feature>
<organism evidence="1 2">
    <name type="scientific">Mortierella hygrophila</name>
    <dbReference type="NCBI Taxonomy" id="979708"/>
    <lineage>
        <taxon>Eukaryota</taxon>
        <taxon>Fungi</taxon>
        <taxon>Fungi incertae sedis</taxon>
        <taxon>Mucoromycota</taxon>
        <taxon>Mortierellomycotina</taxon>
        <taxon>Mortierellomycetes</taxon>
        <taxon>Mortierellales</taxon>
        <taxon>Mortierellaceae</taxon>
        <taxon>Mortierella</taxon>
    </lineage>
</organism>
<protein>
    <recommendedName>
        <fullName evidence="3">MULE transposase domain-containing protein</fullName>
    </recommendedName>
</protein>
<reference evidence="1" key="1">
    <citation type="journal article" date="2020" name="Fungal Divers.">
        <title>Resolving the Mortierellaceae phylogeny through synthesis of multi-gene phylogenetics and phylogenomics.</title>
        <authorList>
            <person name="Vandepol N."/>
            <person name="Liber J."/>
            <person name="Desiro A."/>
            <person name="Na H."/>
            <person name="Kennedy M."/>
            <person name="Barry K."/>
            <person name="Grigoriev I.V."/>
            <person name="Miller A.N."/>
            <person name="O'Donnell K."/>
            <person name="Stajich J.E."/>
            <person name="Bonito G."/>
        </authorList>
    </citation>
    <scope>NUCLEOTIDE SEQUENCE</scope>
    <source>
        <strain evidence="1">NRRL 2591</strain>
    </source>
</reference>
<evidence type="ECO:0008006" key="3">
    <source>
        <dbReference type="Google" id="ProtNLM"/>
    </source>
</evidence>
<comment type="caution">
    <text evidence="1">The sequence shown here is derived from an EMBL/GenBank/DDBJ whole genome shotgun (WGS) entry which is preliminary data.</text>
</comment>
<evidence type="ECO:0000313" key="1">
    <source>
        <dbReference type="EMBL" id="KAF9540546.1"/>
    </source>
</evidence>
<evidence type="ECO:0000313" key="2">
    <source>
        <dbReference type="Proteomes" id="UP000723463"/>
    </source>
</evidence>
<dbReference type="PANTHER" id="PTHR33977:SF1">
    <property type="entry name" value="ZINC ION BINDING PROTEIN"/>
    <property type="match status" value="1"/>
</dbReference>
<dbReference type="AlphaFoldDB" id="A0A9P6F1X8"/>
<dbReference type="Proteomes" id="UP000723463">
    <property type="component" value="Unassembled WGS sequence"/>
</dbReference>